<name>A0A843WFY8_COLES</name>
<dbReference type="Proteomes" id="UP000652761">
    <property type="component" value="Unassembled WGS sequence"/>
</dbReference>
<keyword evidence="2" id="KW-1185">Reference proteome</keyword>
<evidence type="ECO:0000313" key="1">
    <source>
        <dbReference type="EMBL" id="MQM05658.1"/>
    </source>
</evidence>
<reference evidence="1" key="1">
    <citation type="submission" date="2017-07" db="EMBL/GenBank/DDBJ databases">
        <title>Taro Niue Genome Assembly and Annotation.</title>
        <authorList>
            <person name="Atibalentja N."/>
            <person name="Keating K."/>
            <person name="Fields C.J."/>
        </authorList>
    </citation>
    <scope>NUCLEOTIDE SEQUENCE</scope>
    <source>
        <strain evidence="1">Niue_2</strain>
        <tissue evidence="1">Leaf</tissue>
    </source>
</reference>
<accession>A0A843WFY8</accession>
<organism evidence="1 2">
    <name type="scientific">Colocasia esculenta</name>
    <name type="common">Wild taro</name>
    <name type="synonym">Arum esculentum</name>
    <dbReference type="NCBI Taxonomy" id="4460"/>
    <lineage>
        <taxon>Eukaryota</taxon>
        <taxon>Viridiplantae</taxon>
        <taxon>Streptophyta</taxon>
        <taxon>Embryophyta</taxon>
        <taxon>Tracheophyta</taxon>
        <taxon>Spermatophyta</taxon>
        <taxon>Magnoliopsida</taxon>
        <taxon>Liliopsida</taxon>
        <taxon>Araceae</taxon>
        <taxon>Aroideae</taxon>
        <taxon>Colocasieae</taxon>
        <taxon>Colocasia</taxon>
    </lineage>
</organism>
<evidence type="ECO:0000313" key="2">
    <source>
        <dbReference type="Proteomes" id="UP000652761"/>
    </source>
</evidence>
<gene>
    <name evidence="1" type="ORF">Taro_038475</name>
</gene>
<dbReference type="AlphaFoldDB" id="A0A843WFY8"/>
<proteinExistence type="predicted"/>
<protein>
    <submittedName>
        <fullName evidence="1">Uncharacterized protein</fullName>
    </submittedName>
</protein>
<comment type="caution">
    <text evidence="1">The sequence shown here is derived from an EMBL/GenBank/DDBJ whole genome shotgun (WGS) entry which is preliminary data.</text>
</comment>
<sequence length="39" mass="4754">MLTRTRRERKCTLEMYKCVVMYACQFTIRRSQTLGKHLT</sequence>
<dbReference type="EMBL" id="NMUH01003455">
    <property type="protein sequence ID" value="MQM05658.1"/>
    <property type="molecule type" value="Genomic_DNA"/>
</dbReference>